<accession>A0A3E2N8E8</accession>
<dbReference type="EMBL" id="QOHO01000064">
    <property type="protein sequence ID" value="RFZ77283.1"/>
    <property type="molecule type" value="Genomic_DNA"/>
</dbReference>
<evidence type="ECO:0000313" key="5">
    <source>
        <dbReference type="Proteomes" id="UP000260680"/>
    </source>
</evidence>
<dbReference type="PROSITE" id="PS01081">
    <property type="entry name" value="HTH_TETR_1"/>
    <property type="match status" value="1"/>
</dbReference>
<dbReference type="PANTHER" id="PTHR43479:SF11">
    <property type="entry name" value="ACREF_ENVCD OPERON REPRESSOR-RELATED"/>
    <property type="match status" value="1"/>
</dbReference>
<evidence type="ECO:0000256" key="2">
    <source>
        <dbReference type="PROSITE-ProRule" id="PRU00335"/>
    </source>
</evidence>
<gene>
    <name evidence="4" type="ORF">DS742_19000</name>
</gene>
<dbReference type="GO" id="GO:0003677">
    <property type="term" value="F:DNA binding"/>
    <property type="evidence" value="ECO:0007669"/>
    <property type="project" value="UniProtKB-UniRule"/>
</dbReference>
<keyword evidence="1 2" id="KW-0238">DNA-binding</keyword>
<comment type="caution">
    <text evidence="4">The sequence shown here is derived from an EMBL/GenBank/DDBJ whole genome shotgun (WGS) entry which is preliminary data.</text>
</comment>
<dbReference type="PRINTS" id="PR00455">
    <property type="entry name" value="HTHTETR"/>
</dbReference>
<dbReference type="PROSITE" id="PS50977">
    <property type="entry name" value="HTH_TETR_2"/>
    <property type="match status" value="1"/>
</dbReference>
<dbReference type="InterPro" id="IPR050624">
    <property type="entry name" value="HTH-type_Tx_Regulator"/>
</dbReference>
<reference evidence="4 5" key="1">
    <citation type="submission" date="2018-07" db="EMBL/GenBank/DDBJ databases">
        <title>New species, Clostridium PI-S10-A1B.</title>
        <authorList>
            <person name="Krishna G."/>
            <person name="Summeta K."/>
            <person name="Shikha S."/>
            <person name="Prabhu P.B."/>
            <person name="Suresh K."/>
        </authorList>
    </citation>
    <scope>NUCLEOTIDE SEQUENCE [LARGE SCALE GENOMIC DNA]</scope>
    <source>
        <strain evidence="4 5">PI-S10-A1B</strain>
    </source>
</reference>
<proteinExistence type="predicted"/>
<dbReference type="AlphaFoldDB" id="A0A3E2N8E8"/>
<evidence type="ECO:0000259" key="3">
    <source>
        <dbReference type="PROSITE" id="PS50977"/>
    </source>
</evidence>
<sequence length="206" mass="23577">MKKNWESPSSQESDAGTTRERLIKAGIEEFYEKGYKQASLRKICAACGVTTGAFYFHFSGKQQLFSAIVEPVIEQWTCLGNTLADRELKDQSTALDNDRAMMDLELRHRREILILLEKSSGSGKENFLDNLKQGLKKHFMTHFTTAIGHVPNPEFIQLLVDMRIYGNIQLLKGNYNRAQTLFFNDLLAHYAEGGFTYLIQNCKERL</sequence>
<dbReference type="OrthoDB" id="9814200at2"/>
<dbReference type="InterPro" id="IPR023772">
    <property type="entry name" value="DNA-bd_HTH_TetR-type_CS"/>
</dbReference>
<protein>
    <submittedName>
        <fullName evidence="4">TetR/AcrR family transcriptional regulator</fullName>
    </submittedName>
</protein>
<dbReference type="InterPro" id="IPR001647">
    <property type="entry name" value="HTH_TetR"/>
</dbReference>
<feature type="DNA-binding region" description="H-T-H motif" evidence="2">
    <location>
        <begin position="39"/>
        <end position="58"/>
    </location>
</feature>
<dbReference type="RefSeq" id="WP_117418553.1">
    <property type="nucleotide sequence ID" value="NZ_QOHO01000064.1"/>
</dbReference>
<dbReference type="Proteomes" id="UP000260680">
    <property type="component" value="Unassembled WGS sequence"/>
</dbReference>
<feature type="domain" description="HTH tetR-type" evidence="3">
    <location>
        <begin position="16"/>
        <end position="76"/>
    </location>
</feature>
<evidence type="ECO:0000256" key="1">
    <source>
        <dbReference type="ARBA" id="ARBA00023125"/>
    </source>
</evidence>
<dbReference type="PANTHER" id="PTHR43479">
    <property type="entry name" value="ACREF/ENVCD OPERON REPRESSOR-RELATED"/>
    <property type="match status" value="1"/>
</dbReference>
<dbReference type="SUPFAM" id="SSF46689">
    <property type="entry name" value="Homeodomain-like"/>
    <property type="match status" value="1"/>
</dbReference>
<dbReference type="Gene3D" id="1.10.357.10">
    <property type="entry name" value="Tetracycline Repressor, domain 2"/>
    <property type="match status" value="1"/>
</dbReference>
<evidence type="ECO:0000313" key="4">
    <source>
        <dbReference type="EMBL" id="RFZ77283.1"/>
    </source>
</evidence>
<organism evidence="4 5">
    <name type="scientific">Lacrimispora amygdalina</name>
    <dbReference type="NCBI Taxonomy" id="253257"/>
    <lineage>
        <taxon>Bacteria</taxon>
        <taxon>Bacillati</taxon>
        <taxon>Bacillota</taxon>
        <taxon>Clostridia</taxon>
        <taxon>Lachnospirales</taxon>
        <taxon>Lachnospiraceae</taxon>
        <taxon>Lacrimispora</taxon>
    </lineage>
</organism>
<name>A0A3E2N8E8_9FIRM</name>
<dbReference type="Pfam" id="PF00440">
    <property type="entry name" value="TetR_N"/>
    <property type="match status" value="1"/>
</dbReference>
<dbReference type="InterPro" id="IPR009057">
    <property type="entry name" value="Homeodomain-like_sf"/>
</dbReference>